<dbReference type="PANTHER" id="PTHR36765">
    <property type="entry name" value="EXPRESSED PROTEIN"/>
    <property type="match status" value="1"/>
</dbReference>
<evidence type="ECO:0000256" key="1">
    <source>
        <dbReference type="SAM" id="Coils"/>
    </source>
</evidence>
<dbReference type="EMBL" id="SDMP01000011">
    <property type="protein sequence ID" value="RYR28884.1"/>
    <property type="molecule type" value="Genomic_DNA"/>
</dbReference>
<accession>A0A445AR61</accession>
<evidence type="ECO:0000313" key="4">
    <source>
        <dbReference type="Proteomes" id="UP000289738"/>
    </source>
</evidence>
<protein>
    <submittedName>
        <fullName evidence="3">Uncharacterized protein</fullName>
    </submittedName>
</protein>
<dbReference type="PANTHER" id="PTHR36765:SF1">
    <property type="entry name" value="EXPRESSED PROTEIN"/>
    <property type="match status" value="1"/>
</dbReference>
<gene>
    <name evidence="3" type="ORF">Ahy_B01g053098</name>
</gene>
<evidence type="ECO:0000313" key="3">
    <source>
        <dbReference type="EMBL" id="RYR28884.1"/>
    </source>
</evidence>
<dbReference type="AlphaFoldDB" id="A0A445AR61"/>
<dbReference type="STRING" id="3818.A0A445AR61"/>
<comment type="caution">
    <text evidence="3">The sequence shown here is derived from an EMBL/GenBank/DDBJ whole genome shotgun (WGS) entry which is preliminary data.</text>
</comment>
<sequence length="236" mass="26634">MEAGGSSSSGEEDGDAAWRAAINSIAGTTTYPNPNAPQERKPRAPHLKHYQLQAQKLLHDMLEETIEIVKEPDPVLNDEDPKINQEEEGREPGIRLFKHVRQPGIVFDHFGNSLNQMTPFLVAYLSIHVYGLRFRLICIYVPADEPEPPKKRPRLLPGDDIDEKSKKFKRRVKSVAVEGKDLIAAANDANNKSLAKFEAKVAAAKAKAKREEERVNNLKKIRGERWLPSMANELRR</sequence>
<evidence type="ECO:0000256" key="2">
    <source>
        <dbReference type="SAM" id="MobiDB-lite"/>
    </source>
</evidence>
<feature type="coiled-coil region" evidence="1">
    <location>
        <begin position="194"/>
        <end position="221"/>
    </location>
</feature>
<feature type="region of interest" description="Disordered" evidence="2">
    <location>
        <begin position="24"/>
        <end position="47"/>
    </location>
</feature>
<keyword evidence="1" id="KW-0175">Coiled coil</keyword>
<keyword evidence="4" id="KW-1185">Reference proteome</keyword>
<reference evidence="3 4" key="1">
    <citation type="submission" date="2019-01" db="EMBL/GenBank/DDBJ databases">
        <title>Sequencing of cultivated peanut Arachis hypogaea provides insights into genome evolution and oil improvement.</title>
        <authorList>
            <person name="Chen X."/>
        </authorList>
    </citation>
    <scope>NUCLEOTIDE SEQUENCE [LARGE SCALE GENOMIC DNA]</scope>
    <source>
        <strain evidence="4">cv. Fuhuasheng</strain>
        <tissue evidence="3">Leaves</tissue>
    </source>
</reference>
<dbReference type="Proteomes" id="UP000289738">
    <property type="component" value="Chromosome B01"/>
</dbReference>
<organism evidence="3 4">
    <name type="scientific">Arachis hypogaea</name>
    <name type="common">Peanut</name>
    <dbReference type="NCBI Taxonomy" id="3818"/>
    <lineage>
        <taxon>Eukaryota</taxon>
        <taxon>Viridiplantae</taxon>
        <taxon>Streptophyta</taxon>
        <taxon>Embryophyta</taxon>
        <taxon>Tracheophyta</taxon>
        <taxon>Spermatophyta</taxon>
        <taxon>Magnoliopsida</taxon>
        <taxon>eudicotyledons</taxon>
        <taxon>Gunneridae</taxon>
        <taxon>Pentapetalae</taxon>
        <taxon>rosids</taxon>
        <taxon>fabids</taxon>
        <taxon>Fabales</taxon>
        <taxon>Fabaceae</taxon>
        <taxon>Papilionoideae</taxon>
        <taxon>50 kb inversion clade</taxon>
        <taxon>dalbergioids sensu lato</taxon>
        <taxon>Dalbergieae</taxon>
        <taxon>Pterocarpus clade</taxon>
        <taxon>Arachis</taxon>
    </lineage>
</organism>
<name>A0A445AR61_ARAHY</name>
<proteinExistence type="predicted"/>